<dbReference type="EMBL" id="JAHJDP010000012">
    <property type="protein sequence ID" value="MBU2689724.1"/>
    <property type="molecule type" value="Genomic_DNA"/>
</dbReference>
<dbReference type="Pfam" id="PF08241">
    <property type="entry name" value="Methyltransf_11"/>
    <property type="match status" value="1"/>
</dbReference>
<dbReference type="Gene3D" id="3.40.50.150">
    <property type="entry name" value="Vaccinia Virus protein VP39"/>
    <property type="match status" value="1"/>
</dbReference>
<evidence type="ECO:0000313" key="2">
    <source>
        <dbReference type="EMBL" id="MBU2689724.1"/>
    </source>
</evidence>
<proteinExistence type="predicted"/>
<dbReference type="CDD" id="cd02440">
    <property type="entry name" value="AdoMet_MTases"/>
    <property type="match status" value="1"/>
</dbReference>
<feature type="domain" description="Methyltransferase type 11" evidence="1">
    <location>
        <begin position="43"/>
        <end position="133"/>
    </location>
</feature>
<dbReference type="GO" id="GO:0008757">
    <property type="term" value="F:S-adenosylmethionine-dependent methyltransferase activity"/>
    <property type="evidence" value="ECO:0007669"/>
    <property type="project" value="InterPro"/>
</dbReference>
<organism evidence="2 3">
    <name type="scientific">Eiseniibacteriota bacterium</name>
    <dbReference type="NCBI Taxonomy" id="2212470"/>
    <lineage>
        <taxon>Bacteria</taxon>
        <taxon>Candidatus Eiseniibacteriota</taxon>
    </lineage>
</organism>
<name>A0A948W4U9_UNCEI</name>
<dbReference type="GO" id="GO:0032259">
    <property type="term" value="P:methylation"/>
    <property type="evidence" value="ECO:0007669"/>
    <property type="project" value="UniProtKB-KW"/>
</dbReference>
<dbReference type="InterPro" id="IPR029063">
    <property type="entry name" value="SAM-dependent_MTases_sf"/>
</dbReference>
<gene>
    <name evidence="2" type="ORF">KJ970_02275</name>
</gene>
<accession>A0A948W4U9</accession>
<keyword evidence="2" id="KW-0489">Methyltransferase</keyword>
<evidence type="ECO:0000313" key="3">
    <source>
        <dbReference type="Proteomes" id="UP000777784"/>
    </source>
</evidence>
<keyword evidence="2" id="KW-0808">Transferase</keyword>
<dbReference type="PANTHER" id="PTHR43464">
    <property type="entry name" value="METHYLTRANSFERASE"/>
    <property type="match status" value="1"/>
</dbReference>
<dbReference type="AlphaFoldDB" id="A0A948W4U9"/>
<evidence type="ECO:0000259" key="1">
    <source>
        <dbReference type="Pfam" id="PF08241"/>
    </source>
</evidence>
<dbReference type="Proteomes" id="UP000777784">
    <property type="component" value="Unassembled WGS sequence"/>
</dbReference>
<protein>
    <submittedName>
        <fullName evidence="2">Class I SAM-dependent methyltransferase</fullName>
    </submittedName>
</protein>
<dbReference type="PANTHER" id="PTHR43464:SF94">
    <property type="entry name" value="MALONYL-[ACYL-CARRIER PROTEIN] O-METHYLTRANSFERASE"/>
    <property type="match status" value="1"/>
</dbReference>
<reference evidence="2" key="1">
    <citation type="submission" date="2021-05" db="EMBL/GenBank/DDBJ databases">
        <title>Energy efficiency and biological interactions define the core microbiome of deep oligotrophic groundwater.</title>
        <authorList>
            <person name="Mehrshad M."/>
            <person name="Lopez-Fernandez M."/>
            <person name="Bell E."/>
            <person name="Bernier-Latmani R."/>
            <person name="Bertilsson S."/>
            <person name="Dopson M."/>
        </authorList>
    </citation>
    <scope>NUCLEOTIDE SEQUENCE</scope>
    <source>
        <strain evidence="2">Modern_marine.mb.64</strain>
    </source>
</reference>
<comment type="caution">
    <text evidence="2">The sequence shown here is derived from an EMBL/GenBank/DDBJ whole genome shotgun (WGS) entry which is preliminary data.</text>
</comment>
<sequence length="250" mass="28399">MERLEYHRMFEAEESFWWYRSLRRTMLTLLDPYLPEEGGWRILDAGCGTGGFLIKLSHWGRIIGMDVAPLALELAKRRGSWDLIQGGVQSVPVASESMDLVVSMDVLYHKEVPDDREALAELVRCLRPGGWLCLNLPAFNWLKSSHDIAIHTARRYTRKDLSDLLSSQPLHVHRLTHWNMFLFPLAVMVRLLRTTRHEDSSDVRPLPQLLNNTLESILKIESKILARADLPIGLSVAAVAQKLPAGGTRS</sequence>
<dbReference type="InterPro" id="IPR013216">
    <property type="entry name" value="Methyltransf_11"/>
</dbReference>
<dbReference type="SUPFAM" id="SSF53335">
    <property type="entry name" value="S-adenosyl-L-methionine-dependent methyltransferases"/>
    <property type="match status" value="1"/>
</dbReference>